<comment type="caution">
    <text evidence="5">The sequence shown here is derived from an EMBL/GenBank/DDBJ whole genome shotgun (WGS) entry which is preliminary data.</text>
</comment>
<dbReference type="Gene3D" id="1.10.10.10">
    <property type="entry name" value="Winged helix-like DNA-binding domain superfamily/Winged helix DNA-binding domain"/>
    <property type="match status" value="1"/>
</dbReference>
<dbReference type="Proteomes" id="UP000535491">
    <property type="component" value="Unassembled WGS sequence"/>
</dbReference>
<dbReference type="InterPro" id="IPR002577">
    <property type="entry name" value="HTH_HxlR"/>
</dbReference>
<feature type="domain" description="HTH hxlR-type" evidence="4">
    <location>
        <begin position="1"/>
        <end position="60"/>
    </location>
</feature>
<evidence type="ECO:0000259" key="4">
    <source>
        <dbReference type="PROSITE" id="PS51118"/>
    </source>
</evidence>
<keyword evidence="6" id="KW-1185">Reference proteome</keyword>
<dbReference type="RefSeq" id="WP_181750087.1">
    <property type="nucleotide sequence ID" value="NZ_JACEIQ010000001.1"/>
</dbReference>
<evidence type="ECO:0000256" key="1">
    <source>
        <dbReference type="ARBA" id="ARBA00023015"/>
    </source>
</evidence>
<reference evidence="5 6" key="1">
    <citation type="submission" date="2020-07" db="EMBL/GenBank/DDBJ databases">
        <authorList>
            <person name="Feng H."/>
        </authorList>
    </citation>
    <scope>NUCLEOTIDE SEQUENCE [LARGE SCALE GENOMIC DNA]</scope>
    <source>
        <strain evidence="6">s-10</strain>
    </source>
</reference>
<name>A0A7W2A775_9BACL</name>
<evidence type="ECO:0000256" key="2">
    <source>
        <dbReference type="ARBA" id="ARBA00023125"/>
    </source>
</evidence>
<accession>A0A7W2A775</accession>
<dbReference type="PANTHER" id="PTHR33204">
    <property type="entry name" value="TRANSCRIPTIONAL REGULATOR, MARR FAMILY"/>
    <property type="match status" value="1"/>
</dbReference>
<dbReference type="AlphaFoldDB" id="A0A7W2A775"/>
<keyword evidence="3" id="KW-0804">Transcription</keyword>
<proteinExistence type="predicted"/>
<evidence type="ECO:0000313" key="5">
    <source>
        <dbReference type="EMBL" id="MBA4492859.1"/>
    </source>
</evidence>
<dbReference type="PANTHER" id="PTHR33204:SF18">
    <property type="entry name" value="TRANSCRIPTIONAL REGULATORY PROTEIN"/>
    <property type="match status" value="1"/>
</dbReference>
<dbReference type="SUPFAM" id="SSF46785">
    <property type="entry name" value="Winged helix' DNA-binding domain"/>
    <property type="match status" value="1"/>
</dbReference>
<dbReference type="Pfam" id="PF01638">
    <property type="entry name" value="HxlR"/>
    <property type="match status" value="1"/>
</dbReference>
<evidence type="ECO:0000313" key="6">
    <source>
        <dbReference type="Proteomes" id="UP000535491"/>
    </source>
</evidence>
<dbReference type="GO" id="GO:0003677">
    <property type="term" value="F:DNA binding"/>
    <property type="evidence" value="ECO:0007669"/>
    <property type="project" value="UniProtKB-KW"/>
</dbReference>
<dbReference type="EMBL" id="JACEIQ010000001">
    <property type="protein sequence ID" value="MBA4492859.1"/>
    <property type="molecule type" value="Genomic_DNA"/>
</dbReference>
<dbReference type="PROSITE" id="PS51118">
    <property type="entry name" value="HTH_HXLR"/>
    <property type="match status" value="1"/>
</dbReference>
<protein>
    <submittedName>
        <fullName evidence="5">Helix-turn-helix transcriptional regulator</fullName>
    </submittedName>
</protein>
<evidence type="ECO:0000256" key="3">
    <source>
        <dbReference type="ARBA" id="ARBA00023163"/>
    </source>
</evidence>
<keyword evidence="1" id="KW-0805">Transcription regulation</keyword>
<dbReference type="InterPro" id="IPR036388">
    <property type="entry name" value="WH-like_DNA-bd_sf"/>
</dbReference>
<organism evidence="5 6">
    <name type="scientific">Paenactinomyces guangxiensis</name>
    <dbReference type="NCBI Taxonomy" id="1490290"/>
    <lineage>
        <taxon>Bacteria</taxon>
        <taxon>Bacillati</taxon>
        <taxon>Bacillota</taxon>
        <taxon>Bacilli</taxon>
        <taxon>Bacillales</taxon>
        <taxon>Thermoactinomycetaceae</taxon>
        <taxon>Paenactinomyces</taxon>
    </lineage>
</organism>
<sequence length="97" mass="11369">MTKSISERLQFLEKEGIVHSKLYSSHPPRYEYLLTGRGQELRHVLNAMAIWGNRFLEPKYTKLIHAECGYEVEPAYYCPHCESYVKNIAYDSDHTSE</sequence>
<gene>
    <name evidence="5" type="ORF">H1191_00840</name>
</gene>
<dbReference type="InterPro" id="IPR036390">
    <property type="entry name" value="WH_DNA-bd_sf"/>
</dbReference>
<keyword evidence="2" id="KW-0238">DNA-binding</keyword>